<reference evidence="2 3" key="1">
    <citation type="submission" date="2019-06" db="EMBL/GenBank/DDBJ databases">
        <title>Psychrobacillus vulpis sp. nov., a new species isolated from feces of a red fox that inhabits in The Tablas de Daimiel Natural Park, Albacete, Spain.</title>
        <authorList>
            <person name="Rodriguez M."/>
            <person name="Reina J.C."/>
            <person name="Bejar V."/>
            <person name="Llamas I."/>
        </authorList>
    </citation>
    <scope>NUCLEOTIDE SEQUENCE [LARGE SCALE GENOMIC DNA]</scope>
    <source>
        <strain evidence="2 3">Z8</strain>
    </source>
</reference>
<gene>
    <name evidence="2" type="ORF">FG384_19470</name>
</gene>
<protein>
    <submittedName>
        <fullName evidence="2">Uncharacterized protein</fullName>
    </submittedName>
</protein>
<evidence type="ECO:0000313" key="2">
    <source>
        <dbReference type="EMBL" id="TQR14771.1"/>
    </source>
</evidence>
<feature type="transmembrane region" description="Helical" evidence="1">
    <location>
        <begin position="51"/>
        <end position="72"/>
    </location>
</feature>
<name>A0A544TBE4_9BACI</name>
<keyword evidence="1" id="KW-0812">Transmembrane</keyword>
<evidence type="ECO:0000313" key="3">
    <source>
        <dbReference type="Proteomes" id="UP000316626"/>
    </source>
</evidence>
<comment type="caution">
    <text evidence="2">The sequence shown here is derived from an EMBL/GenBank/DDBJ whole genome shotgun (WGS) entry which is preliminary data.</text>
</comment>
<dbReference type="RefSeq" id="WP_142644346.1">
    <property type="nucleotide sequence ID" value="NZ_VDGI01000060.1"/>
</dbReference>
<dbReference type="AlphaFoldDB" id="A0A544TBE4"/>
<dbReference type="Proteomes" id="UP000316626">
    <property type="component" value="Unassembled WGS sequence"/>
</dbReference>
<proteinExistence type="predicted"/>
<accession>A0A544TBE4</accession>
<dbReference type="EMBL" id="VDGI01000060">
    <property type="protein sequence ID" value="TQR14771.1"/>
    <property type="molecule type" value="Genomic_DNA"/>
</dbReference>
<keyword evidence="1" id="KW-0472">Membrane</keyword>
<keyword evidence="3" id="KW-1185">Reference proteome</keyword>
<keyword evidence="1" id="KW-1133">Transmembrane helix</keyword>
<organism evidence="2 3">
    <name type="scientific">Psychrobacillus vulpis</name>
    <dbReference type="NCBI Taxonomy" id="2325572"/>
    <lineage>
        <taxon>Bacteria</taxon>
        <taxon>Bacillati</taxon>
        <taxon>Bacillota</taxon>
        <taxon>Bacilli</taxon>
        <taxon>Bacillales</taxon>
        <taxon>Bacillaceae</taxon>
        <taxon>Psychrobacillus</taxon>
    </lineage>
</organism>
<evidence type="ECO:0000256" key="1">
    <source>
        <dbReference type="SAM" id="Phobius"/>
    </source>
</evidence>
<dbReference type="OrthoDB" id="2440524at2"/>
<feature type="transmembrane region" description="Helical" evidence="1">
    <location>
        <begin position="27"/>
        <end position="45"/>
    </location>
</feature>
<sequence>MKKVINGVDYMSERFELSFKNKEVRMWFYWAVPMFIIGSIIIFYGEQKYQRYVPLLMIVITWTIFYLWRFFYRRKQKKEEKNSS</sequence>